<sequence>MWDKKQRELELRYLQIQCFVFNFSLVFCFFFFPQERSNNMENVYHPNWSEPANSSRYKSATISSSTTATSTESSFLLPWSLSPHASTSSTFQFSGFPSTTSSGSIPFERIAEDRAAAASKSHSQAEKRRRDRINAQLSTLRKLIPKSDKMDKAALLGSVIDQVKDLKRKAMEVSKAIIVPTEVDEVAIESSTDELSEGQDVNLSVSKSNNSNNNNTYIRVSVCCEDRPELFSELIQVLKGLKLSAVRAEVASVGGRIKSVLVLSSNKDTDDKEAICINSLKQSLKLVLTKIASSSVPSNCRIRSKRQRFFLPSHFS</sequence>
<dbReference type="InterPro" id="IPR036638">
    <property type="entry name" value="HLH_DNA-bd_sf"/>
</dbReference>
<dbReference type="GO" id="GO:0046983">
    <property type="term" value="F:protein dimerization activity"/>
    <property type="evidence" value="ECO:0007669"/>
    <property type="project" value="InterPro"/>
</dbReference>
<evidence type="ECO:0000256" key="3">
    <source>
        <dbReference type="ARBA" id="ARBA00023125"/>
    </source>
</evidence>
<proteinExistence type="predicted"/>
<accession>A0A978VPV7</accession>
<keyword evidence="3" id="KW-0238">DNA-binding</keyword>
<evidence type="ECO:0000313" key="8">
    <source>
        <dbReference type="EMBL" id="KAH7537582.1"/>
    </source>
</evidence>
<evidence type="ECO:0000256" key="5">
    <source>
        <dbReference type="ARBA" id="ARBA00023242"/>
    </source>
</evidence>
<evidence type="ECO:0000256" key="6">
    <source>
        <dbReference type="SAM" id="Phobius"/>
    </source>
</evidence>
<evidence type="ECO:0000256" key="4">
    <source>
        <dbReference type="ARBA" id="ARBA00023163"/>
    </source>
</evidence>
<dbReference type="AlphaFoldDB" id="A0A978VPV7"/>
<dbReference type="Pfam" id="PF00010">
    <property type="entry name" value="HLH"/>
    <property type="match status" value="1"/>
</dbReference>
<comment type="subcellular location">
    <subcellularLocation>
        <location evidence="1">Nucleus</location>
    </subcellularLocation>
</comment>
<dbReference type="GO" id="GO:0003677">
    <property type="term" value="F:DNA binding"/>
    <property type="evidence" value="ECO:0007669"/>
    <property type="project" value="UniProtKB-KW"/>
</dbReference>
<dbReference type="PROSITE" id="PS50888">
    <property type="entry name" value="BHLH"/>
    <property type="match status" value="1"/>
</dbReference>
<dbReference type="PANTHER" id="PTHR45844">
    <property type="entry name" value="TRANSCRIPTION FACTOR BHLH30"/>
    <property type="match status" value="1"/>
</dbReference>
<reference evidence="8" key="1">
    <citation type="journal article" date="2021" name="Front. Plant Sci.">
        <title>Chromosome-Scale Genome Assembly for Chinese Sour Jujube and Insights Into Its Genome Evolution and Domestication Signature.</title>
        <authorList>
            <person name="Shen L.-Y."/>
            <person name="Luo H."/>
            <person name="Wang X.-L."/>
            <person name="Wang X.-M."/>
            <person name="Qiu X.-J."/>
            <person name="Liu H."/>
            <person name="Zhou S.-S."/>
            <person name="Jia K.-H."/>
            <person name="Nie S."/>
            <person name="Bao Y.-T."/>
            <person name="Zhang R.-G."/>
            <person name="Yun Q.-Z."/>
            <person name="Chai Y.-H."/>
            <person name="Lu J.-Y."/>
            <person name="Li Y."/>
            <person name="Zhao S.-W."/>
            <person name="Mao J.-F."/>
            <person name="Jia S.-G."/>
            <person name="Mao Y.-M."/>
        </authorList>
    </citation>
    <scope>NUCLEOTIDE SEQUENCE</scope>
    <source>
        <strain evidence="8">AT0</strain>
        <tissue evidence="8">Leaf</tissue>
    </source>
</reference>
<comment type="caution">
    <text evidence="8">The sequence shown here is derived from an EMBL/GenBank/DDBJ whole genome shotgun (WGS) entry which is preliminary data.</text>
</comment>
<gene>
    <name evidence="8" type="ORF">FEM48_Zijuj03G0108200</name>
</gene>
<evidence type="ECO:0000256" key="1">
    <source>
        <dbReference type="ARBA" id="ARBA00004123"/>
    </source>
</evidence>
<dbReference type="EMBL" id="JAEACU010000003">
    <property type="protein sequence ID" value="KAH7537582.1"/>
    <property type="molecule type" value="Genomic_DNA"/>
</dbReference>
<dbReference type="Gene3D" id="4.10.280.10">
    <property type="entry name" value="Helix-loop-helix DNA-binding domain"/>
    <property type="match status" value="1"/>
</dbReference>
<dbReference type="CDD" id="cd04873">
    <property type="entry name" value="ACT_UUR-ACR-like"/>
    <property type="match status" value="1"/>
</dbReference>
<evidence type="ECO:0000259" key="7">
    <source>
        <dbReference type="PROSITE" id="PS50888"/>
    </source>
</evidence>
<keyword evidence="6" id="KW-0812">Transmembrane</keyword>
<keyword evidence="6" id="KW-0472">Membrane</keyword>
<dbReference type="SUPFAM" id="SSF47459">
    <property type="entry name" value="HLH, helix-loop-helix DNA-binding domain"/>
    <property type="match status" value="1"/>
</dbReference>
<feature type="domain" description="BHLH" evidence="7">
    <location>
        <begin position="117"/>
        <end position="166"/>
    </location>
</feature>
<keyword evidence="2" id="KW-0805">Transcription regulation</keyword>
<dbReference type="InterPro" id="IPR011598">
    <property type="entry name" value="bHLH_dom"/>
</dbReference>
<organism evidence="8 9">
    <name type="scientific">Ziziphus jujuba var. spinosa</name>
    <dbReference type="NCBI Taxonomy" id="714518"/>
    <lineage>
        <taxon>Eukaryota</taxon>
        <taxon>Viridiplantae</taxon>
        <taxon>Streptophyta</taxon>
        <taxon>Embryophyta</taxon>
        <taxon>Tracheophyta</taxon>
        <taxon>Spermatophyta</taxon>
        <taxon>Magnoliopsida</taxon>
        <taxon>eudicotyledons</taxon>
        <taxon>Gunneridae</taxon>
        <taxon>Pentapetalae</taxon>
        <taxon>rosids</taxon>
        <taxon>fabids</taxon>
        <taxon>Rosales</taxon>
        <taxon>Rhamnaceae</taxon>
        <taxon>Paliureae</taxon>
        <taxon>Ziziphus</taxon>
    </lineage>
</organism>
<keyword evidence="4" id="KW-0804">Transcription</keyword>
<feature type="transmembrane region" description="Helical" evidence="6">
    <location>
        <begin position="12"/>
        <end position="32"/>
    </location>
</feature>
<dbReference type="InterPro" id="IPR045865">
    <property type="entry name" value="ACT-like_dom_sf"/>
</dbReference>
<keyword evidence="5" id="KW-0539">Nucleus</keyword>
<evidence type="ECO:0000256" key="2">
    <source>
        <dbReference type="ARBA" id="ARBA00023015"/>
    </source>
</evidence>
<dbReference type="SMART" id="SM00353">
    <property type="entry name" value="HLH"/>
    <property type="match status" value="1"/>
</dbReference>
<protein>
    <recommendedName>
        <fullName evidence="7">BHLH domain-containing protein</fullName>
    </recommendedName>
</protein>
<dbReference type="Proteomes" id="UP000813462">
    <property type="component" value="Unassembled WGS sequence"/>
</dbReference>
<name>A0A978VPV7_ZIZJJ</name>
<dbReference type="GO" id="GO:0003700">
    <property type="term" value="F:DNA-binding transcription factor activity"/>
    <property type="evidence" value="ECO:0007669"/>
    <property type="project" value="InterPro"/>
</dbReference>
<dbReference type="SUPFAM" id="SSF55021">
    <property type="entry name" value="ACT-like"/>
    <property type="match status" value="1"/>
</dbReference>
<evidence type="ECO:0000313" key="9">
    <source>
        <dbReference type="Proteomes" id="UP000813462"/>
    </source>
</evidence>
<dbReference type="InterPro" id="IPR045847">
    <property type="entry name" value="AIG1-like"/>
</dbReference>
<dbReference type="CDD" id="cd11455">
    <property type="entry name" value="bHLH_AtAIG1_like"/>
    <property type="match status" value="1"/>
</dbReference>
<keyword evidence="6" id="KW-1133">Transmembrane helix</keyword>
<dbReference type="OrthoDB" id="71302at2759"/>
<dbReference type="PANTHER" id="PTHR45844:SF18">
    <property type="entry name" value="TRANSCRIPTION FACTOR BHLH51"/>
    <property type="match status" value="1"/>
</dbReference>
<dbReference type="GO" id="GO:0005634">
    <property type="term" value="C:nucleus"/>
    <property type="evidence" value="ECO:0007669"/>
    <property type="project" value="UniProtKB-SubCell"/>
</dbReference>